<organism evidence="1 2">
    <name type="scientific">Fontibacillus panacisegetis</name>
    <dbReference type="NCBI Taxonomy" id="670482"/>
    <lineage>
        <taxon>Bacteria</taxon>
        <taxon>Bacillati</taxon>
        <taxon>Bacillota</taxon>
        <taxon>Bacilli</taxon>
        <taxon>Bacillales</taxon>
        <taxon>Paenibacillaceae</taxon>
        <taxon>Fontibacillus</taxon>
    </lineage>
</organism>
<gene>
    <name evidence="1" type="ORF">SAMN04488542_10564</name>
</gene>
<dbReference type="OrthoDB" id="1797434at2"/>
<evidence type="ECO:0000313" key="1">
    <source>
        <dbReference type="EMBL" id="SDF04873.1"/>
    </source>
</evidence>
<dbReference type="EMBL" id="FNBG01000005">
    <property type="protein sequence ID" value="SDF04873.1"/>
    <property type="molecule type" value="Genomic_DNA"/>
</dbReference>
<dbReference type="AlphaFoldDB" id="A0A1G7HWZ8"/>
<dbReference type="NCBIfam" id="TIGR01637">
    <property type="entry name" value="phage_arpU"/>
    <property type="match status" value="1"/>
</dbReference>
<evidence type="ECO:0000313" key="2">
    <source>
        <dbReference type="Proteomes" id="UP000198972"/>
    </source>
</evidence>
<reference evidence="1 2" key="1">
    <citation type="submission" date="2016-10" db="EMBL/GenBank/DDBJ databases">
        <authorList>
            <person name="de Groot N.N."/>
        </authorList>
    </citation>
    <scope>NUCLEOTIDE SEQUENCE [LARGE SCALE GENOMIC DNA]</scope>
    <source>
        <strain evidence="1 2">DSM 28129</strain>
    </source>
</reference>
<dbReference type="RefSeq" id="WP_091227706.1">
    <property type="nucleotide sequence ID" value="NZ_FNBG01000005.1"/>
</dbReference>
<protein>
    <submittedName>
        <fullName evidence="1">Phage transcriptional regulator, ArpU family</fullName>
    </submittedName>
</protein>
<name>A0A1G7HWZ8_9BACL</name>
<proteinExistence type="predicted"/>
<sequence>MKSIDRLSAAVKKEIKRTLEELLERYHLSKYTLFKARESNITTSYSDRPNGPTNVISDPTARIAVYNVDEPARRKAFCEQVEQAVSQLPEKERFLITERYMQRDLPYDFVVYEMRMDPPIGDRTYDKMRTRAFTLLALMFGLEIEGLEQFYKKTI</sequence>
<dbReference type="STRING" id="670482.SAMN04488542_10564"/>
<accession>A0A1G7HWZ8</accession>
<keyword evidence="2" id="KW-1185">Reference proteome</keyword>
<dbReference type="Proteomes" id="UP000198972">
    <property type="component" value="Unassembled WGS sequence"/>
</dbReference>
<dbReference type="InterPro" id="IPR006524">
    <property type="entry name" value="ArpU-like"/>
</dbReference>